<dbReference type="RefSeq" id="WP_126780536.1">
    <property type="nucleotide sequence ID" value="NZ_NGJU01000014.1"/>
</dbReference>
<dbReference type="GeneID" id="98568629"/>
<evidence type="ECO:0000313" key="3">
    <source>
        <dbReference type="Proteomes" id="UP000287239"/>
    </source>
</evidence>
<dbReference type="EMBL" id="NGJU01000014">
    <property type="protein sequence ID" value="RST94501.1"/>
    <property type="molecule type" value="Genomic_DNA"/>
</dbReference>
<comment type="caution">
    <text evidence="2">The sequence shown here is derived from an EMBL/GenBank/DDBJ whole genome shotgun (WGS) entry which is preliminary data.</text>
</comment>
<dbReference type="AlphaFoldDB" id="A0A429ZLD5"/>
<organism evidence="2 3">
    <name type="scientific">Vagococcus salmoninarum</name>
    <dbReference type="NCBI Taxonomy" id="2739"/>
    <lineage>
        <taxon>Bacteria</taxon>
        <taxon>Bacillati</taxon>
        <taxon>Bacillota</taxon>
        <taxon>Bacilli</taxon>
        <taxon>Lactobacillales</taxon>
        <taxon>Enterococcaceae</taxon>
        <taxon>Vagococcus</taxon>
    </lineage>
</organism>
<evidence type="ECO:0000259" key="1">
    <source>
        <dbReference type="Pfam" id="PF06889"/>
    </source>
</evidence>
<proteinExistence type="predicted"/>
<dbReference type="OrthoDB" id="6820768at2"/>
<reference evidence="2 3" key="1">
    <citation type="submission" date="2017-05" db="EMBL/GenBank/DDBJ databases">
        <title>Vagococcus spp. assemblies.</title>
        <authorList>
            <person name="Gulvik C.A."/>
        </authorList>
    </citation>
    <scope>NUCLEOTIDE SEQUENCE [LARGE SCALE GENOMIC DNA]</scope>
    <source>
        <strain evidence="2 3">NCFB 2777</strain>
    </source>
</reference>
<sequence>MLNRLLSIGKSIFTGVDSVGEQKKIYNDLYILDRHQRVLDNPPPTDKRHLLPCGGIYILHNEGSSVLNFTMAYDDVETTEKLKMLADSWGFDGRPEHVLELLNGLARTDGYHVTSSFENEFWAAITYKSPTYDKKVADPFNQTYQALPYLSPTMKNYTDLTLYQRPKGLWAWDLERGAFLARTFHGLGYLSDTELMTYLEKIYSHIQSEFQTWEEYASSFMYGRTAWGNFYGINLASSIMHLFTNPEVNLYQKYPLNQK</sequence>
<accession>A0A429ZLD5</accession>
<dbReference type="Pfam" id="PF06889">
    <property type="entry name" value="DUF1266"/>
    <property type="match status" value="1"/>
</dbReference>
<evidence type="ECO:0000313" key="2">
    <source>
        <dbReference type="EMBL" id="RST94501.1"/>
    </source>
</evidence>
<keyword evidence="3" id="KW-1185">Reference proteome</keyword>
<name>A0A429ZLD5_9ENTE</name>
<protein>
    <recommendedName>
        <fullName evidence="1">DUF1266 domain-containing protein</fullName>
    </recommendedName>
</protein>
<dbReference type="InterPro" id="IPR009677">
    <property type="entry name" value="DUF1266"/>
</dbReference>
<dbReference type="Proteomes" id="UP000287239">
    <property type="component" value="Unassembled WGS sequence"/>
</dbReference>
<gene>
    <name evidence="2" type="ORF">CBF35_09620</name>
</gene>
<feature type="domain" description="DUF1266" evidence="1">
    <location>
        <begin position="85"/>
        <end position="228"/>
    </location>
</feature>